<dbReference type="InterPro" id="IPR016130">
    <property type="entry name" value="Tyr_Pase_AS"/>
</dbReference>
<dbReference type="InterPro" id="IPR000242">
    <property type="entry name" value="PTP_cat"/>
</dbReference>
<dbReference type="AlphaFoldDB" id="A0A1I7RT64"/>
<evidence type="ECO:0000259" key="2">
    <source>
        <dbReference type="PROSITE" id="PS50055"/>
    </source>
</evidence>
<dbReference type="PROSITE" id="PS50055">
    <property type="entry name" value="TYR_PHOSPHATASE_PTP"/>
    <property type="match status" value="1"/>
</dbReference>
<dbReference type="PANTHER" id="PTHR46163:SF5">
    <property type="entry name" value="TYROSINE-PROTEIN PHOSPHATASE"/>
    <property type="match status" value="1"/>
</dbReference>
<dbReference type="InterPro" id="IPR052782">
    <property type="entry name" value="Oocyte-zygote_transition_reg"/>
</dbReference>
<dbReference type="InterPro" id="IPR029021">
    <property type="entry name" value="Prot-tyrosine_phosphatase-like"/>
</dbReference>
<proteinExistence type="predicted"/>
<reference evidence="5" key="1">
    <citation type="submission" date="2016-11" db="UniProtKB">
        <authorList>
            <consortium name="WormBaseParasite"/>
        </authorList>
    </citation>
    <scope>IDENTIFICATION</scope>
</reference>
<dbReference type="InterPro" id="IPR003595">
    <property type="entry name" value="Tyr_Pase_cat"/>
</dbReference>
<feature type="region of interest" description="Disordered" evidence="1">
    <location>
        <begin position="1"/>
        <end position="25"/>
    </location>
</feature>
<dbReference type="PANTHER" id="PTHR46163">
    <property type="entry name" value="TYROSINE-PROTEIN PHOSPHATASE-RELATED"/>
    <property type="match status" value="1"/>
</dbReference>
<dbReference type="InterPro" id="IPR000387">
    <property type="entry name" value="Tyr_Pase_dom"/>
</dbReference>
<organism evidence="4 5">
    <name type="scientific">Bursaphelenchus xylophilus</name>
    <name type="common">Pinewood nematode worm</name>
    <name type="synonym">Aphelenchoides xylophilus</name>
    <dbReference type="NCBI Taxonomy" id="6326"/>
    <lineage>
        <taxon>Eukaryota</taxon>
        <taxon>Metazoa</taxon>
        <taxon>Ecdysozoa</taxon>
        <taxon>Nematoda</taxon>
        <taxon>Chromadorea</taxon>
        <taxon>Rhabditida</taxon>
        <taxon>Tylenchina</taxon>
        <taxon>Tylenchomorpha</taxon>
        <taxon>Aphelenchoidea</taxon>
        <taxon>Aphelenchoididae</taxon>
        <taxon>Bursaphelenchus</taxon>
    </lineage>
</organism>
<feature type="domain" description="Tyrosine specific protein phosphatases" evidence="3">
    <location>
        <begin position="234"/>
        <end position="311"/>
    </location>
</feature>
<evidence type="ECO:0000313" key="5">
    <source>
        <dbReference type="WBParaSite" id="BXY_0391800.1"/>
    </source>
</evidence>
<dbReference type="SUPFAM" id="SSF52799">
    <property type="entry name" value="(Phosphotyrosine protein) phosphatases II"/>
    <property type="match status" value="1"/>
</dbReference>
<dbReference type="PROSITE" id="PS00383">
    <property type="entry name" value="TYR_PHOSPHATASE_1"/>
    <property type="match status" value="1"/>
</dbReference>
<accession>A0A1I7RT64</accession>
<dbReference type="SMART" id="SM00194">
    <property type="entry name" value="PTPc"/>
    <property type="match status" value="1"/>
</dbReference>
<dbReference type="WBParaSite" id="BXY_0391800.1">
    <property type="protein sequence ID" value="BXY_0391800.1"/>
    <property type="gene ID" value="BXY_0391800"/>
</dbReference>
<dbReference type="SMART" id="SM00404">
    <property type="entry name" value="PTPc_motif"/>
    <property type="match status" value="1"/>
</dbReference>
<protein>
    <submittedName>
        <fullName evidence="5">Protein-tyrosine phosphatase</fullName>
    </submittedName>
</protein>
<dbReference type="GO" id="GO:0004725">
    <property type="term" value="F:protein tyrosine phosphatase activity"/>
    <property type="evidence" value="ECO:0007669"/>
    <property type="project" value="InterPro"/>
</dbReference>
<evidence type="ECO:0000313" key="4">
    <source>
        <dbReference type="Proteomes" id="UP000095284"/>
    </source>
</evidence>
<feature type="domain" description="Tyrosine-protein phosphatase" evidence="2">
    <location>
        <begin position="54"/>
        <end position="311"/>
    </location>
</feature>
<evidence type="ECO:0000259" key="3">
    <source>
        <dbReference type="PROSITE" id="PS50056"/>
    </source>
</evidence>
<dbReference type="Pfam" id="PF00102">
    <property type="entry name" value="Y_phosphatase"/>
    <property type="match status" value="1"/>
</dbReference>
<name>A0A1I7RT64_BURXY</name>
<dbReference type="Gene3D" id="3.90.190.10">
    <property type="entry name" value="Protein tyrosine phosphatase superfamily"/>
    <property type="match status" value="1"/>
</dbReference>
<dbReference type="PRINTS" id="PR00700">
    <property type="entry name" value="PRTYPHPHTASE"/>
</dbReference>
<evidence type="ECO:0000256" key="1">
    <source>
        <dbReference type="SAM" id="MobiDB-lite"/>
    </source>
</evidence>
<dbReference type="Proteomes" id="UP000095284">
    <property type="component" value="Unplaced"/>
</dbReference>
<dbReference type="CDD" id="cd00047">
    <property type="entry name" value="PTPc"/>
    <property type="match status" value="1"/>
</dbReference>
<dbReference type="PROSITE" id="PS50056">
    <property type="entry name" value="TYR_PHOSPHATASE_2"/>
    <property type="match status" value="1"/>
</dbReference>
<sequence>MANKPKRRNQESKTRSVNIEKQGARQAVAPCASDGSLYVDRWFNRTLEKGVNGLREEFMEMKRYCPPDMNVTAFQIHWEAGRNRYKDVPCQEKARVIVKWPGVSHDYIHANYMPTPVSDKRYICTQGPLDNTIADFWRMTILEQSESIIMLCNVKEKGMDKCAQYWPLKEGESATFEGIVVTNLGVTPLGGSDKTVMRTILKLTYTLEGKKSQREVRHYQWMDWPDRGVPTVGHTIFDLLSSVRGTKKPIIVHCSAGIGRTGSIVAISFIMERFQNGQPSSVTIAPYSIQNDVQYLFVHRVVLFYFVERYKNSAQFPRVWLIPMSSSAATDPLELVCCRHGRNCLIGRIEAEQRRGAKEDVGDLHTAEEKQTLRTPVKEPVENYGYENVSMQPHDLISPPKSPQYENLNLPKTVESAPSQLCDVFDFTDFYLGVVSKAKAARRCKARTSFYLYHRLEEVKKLGDLQPKLPLYIVYQASNGRHYHFSVVRSIMNATEVYYVDCGDKGSPKFYTLSSLMKYYSRYVQFHNTTDGNVDPDVFPWWIREKEN</sequence>